<dbReference type="SMART" id="SM00382">
    <property type="entry name" value="AAA"/>
    <property type="match status" value="1"/>
</dbReference>
<dbReference type="Pfam" id="PF00437">
    <property type="entry name" value="T2SSE"/>
    <property type="match status" value="1"/>
</dbReference>
<dbReference type="EMBL" id="MWAK01000114">
    <property type="protein sequence ID" value="OPZ92272.1"/>
    <property type="molecule type" value="Genomic_DNA"/>
</dbReference>
<evidence type="ECO:0000256" key="1">
    <source>
        <dbReference type="ARBA" id="ARBA00006611"/>
    </source>
</evidence>
<evidence type="ECO:0000256" key="3">
    <source>
        <dbReference type="ARBA" id="ARBA00022840"/>
    </source>
</evidence>
<dbReference type="GO" id="GO:0016887">
    <property type="term" value="F:ATP hydrolysis activity"/>
    <property type="evidence" value="ECO:0007669"/>
    <property type="project" value="TreeGrafter"/>
</dbReference>
<dbReference type="SUPFAM" id="SSF160246">
    <property type="entry name" value="EspE N-terminal domain-like"/>
    <property type="match status" value="1"/>
</dbReference>
<dbReference type="InterPro" id="IPR037257">
    <property type="entry name" value="T2SS_E_N_sf"/>
</dbReference>
<name>A0A1V5MGQ2_UNCT6</name>
<comment type="caution">
    <text evidence="5">The sequence shown here is derived from an EMBL/GenBank/DDBJ whole genome shotgun (WGS) entry which is preliminary data.</text>
</comment>
<dbReference type="AlphaFoldDB" id="A0A1V5MGQ2"/>
<dbReference type="PANTHER" id="PTHR30258:SF2">
    <property type="entry name" value="COMG OPERON PROTEIN 1"/>
    <property type="match status" value="1"/>
</dbReference>
<keyword evidence="2" id="KW-0547">Nucleotide-binding</keyword>
<dbReference type="InterPro" id="IPR001482">
    <property type="entry name" value="T2SS/T4SS_dom"/>
</dbReference>
<protein>
    <submittedName>
        <fullName evidence="5">Type II secretion system protein E</fullName>
    </submittedName>
</protein>
<dbReference type="InterPro" id="IPR027417">
    <property type="entry name" value="P-loop_NTPase"/>
</dbReference>
<dbReference type="PANTHER" id="PTHR30258">
    <property type="entry name" value="TYPE II SECRETION SYSTEM PROTEIN GSPE-RELATED"/>
    <property type="match status" value="1"/>
</dbReference>
<feature type="domain" description="Bacterial type II secretion system protein E" evidence="4">
    <location>
        <begin position="375"/>
        <end position="389"/>
    </location>
</feature>
<dbReference type="CDD" id="cd01129">
    <property type="entry name" value="PulE-GspE-like"/>
    <property type="match status" value="1"/>
</dbReference>
<evidence type="ECO:0000313" key="5">
    <source>
        <dbReference type="EMBL" id="OPZ92272.1"/>
    </source>
</evidence>
<dbReference type="Gene3D" id="3.40.50.300">
    <property type="entry name" value="P-loop containing nucleotide triphosphate hydrolases"/>
    <property type="match status" value="1"/>
</dbReference>
<reference evidence="5" key="1">
    <citation type="submission" date="2017-02" db="EMBL/GenBank/DDBJ databases">
        <title>Delving into the versatile metabolic prowess of the omnipresent phylum Bacteroidetes.</title>
        <authorList>
            <person name="Nobu M.K."/>
            <person name="Mei R."/>
            <person name="Narihiro T."/>
            <person name="Kuroda K."/>
            <person name="Liu W.-T."/>
        </authorList>
    </citation>
    <scope>NUCLEOTIDE SEQUENCE</scope>
    <source>
        <strain evidence="5">ADurb.Bin417</strain>
    </source>
</reference>
<dbReference type="Gene3D" id="3.30.450.90">
    <property type="match status" value="1"/>
</dbReference>
<sequence length="551" mass="62189">MKIGELLVKRGLIPPPELEKAIRIQKEKPRLRLGEILLELGAVSERDLLQTLAEQFHLPFLENFEALFASDLATRFPFEFWQKWPSLPILKEERVYLVAADPLRLPRQEIETRLETETRLAFGLPEEIQEVLSRNYWRPGQETLAPESKPETAVPGDGNGSIRENLLDLANKAPVIRLVNQIIFQALQNNASDIHIQPQEKELRIRYRIDGMLHDAFQLPATMQPGIISRIKILSSLNIAERRLPQDGRTTVHLEDRAIDIRVSVLPTYWGEASVLRLLDQASFFFTLEHLGLDQSELDIMQRLISADHGIILLTGPTGSGKTTTLYAALQKINYPDRNIVTLEDPVEYQIPGLSQIQVNPKIGLTFANGLRSILRHDPDVLMIGEIRDRETAEMAIQASLTGHLVFSTLHTNDAASAITRLLEIGIEPYLVSSSLLGIIAQRLVRLICPNCREAVPRDRLPAPVRDGRETDFFRGRGCEKCFQTGYRGRTAIFEFLALDDHVRQSVLNKQPAQEIKEYAVTKGMRTLRAAGEQKVRAGLTTLEEVLRVAS</sequence>
<dbReference type="SUPFAM" id="SSF52540">
    <property type="entry name" value="P-loop containing nucleoside triphosphate hydrolases"/>
    <property type="match status" value="1"/>
</dbReference>
<comment type="similarity">
    <text evidence="1">Belongs to the GSP E family.</text>
</comment>
<dbReference type="Gene3D" id="1.10.40.70">
    <property type="match status" value="1"/>
</dbReference>
<accession>A0A1V5MGQ2</accession>
<keyword evidence="3" id="KW-0067">ATP-binding</keyword>
<dbReference type="GO" id="GO:0005886">
    <property type="term" value="C:plasma membrane"/>
    <property type="evidence" value="ECO:0007669"/>
    <property type="project" value="TreeGrafter"/>
</dbReference>
<dbReference type="FunFam" id="3.30.450.90:FF:000001">
    <property type="entry name" value="Type II secretion system ATPase GspE"/>
    <property type="match status" value="1"/>
</dbReference>
<dbReference type="GO" id="GO:0005524">
    <property type="term" value="F:ATP binding"/>
    <property type="evidence" value="ECO:0007669"/>
    <property type="project" value="UniProtKB-KW"/>
</dbReference>
<gene>
    <name evidence="5" type="primary">epsE_2</name>
    <name evidence="5" type="ORF">BWY73_00875</name>
</gene>
<dbReference type="PROSITE" id="PS00662">
    <property type="entry name" value="T2SP_E"/>
    <property type="match status" value="1"/>
</dbReference>
<dbReference type="Proteomes" id="UP000485484">
    <property type="component" value="Unassembled WGS sequence"/>
</dbReference>
<evidence type="ECO:0000259" key="4">
    <source>
        <dbReference type="PROSITE" id="PS00662"/>
    </source>
</evidence>
<dbReference type="InterPro" id="IPR003593">
    <property type="entry name" value="AAA+_ATPase"/>
</dbReference>
<proteinExistence type="inferred from homology"/>
<dbReference type="FunFam" id="3.40.50.300:FF:000398">
    <property type="entry name" value="Type IV pilus assembly ATPase PilB"/>
    <property type="match status" value="1"/>
</dbReference>
<organism evidence="5">
    <name type="scientific">candidate division TA06 bacterium ADurb.Bin417</name>
    <dbReference type="NCBI Taxonomy" id="1852828"/>
    <lineage>
        <taxon>Bacteria</taxon>
        <taxon>Bacteria division TA06</taxon>
    </lineage>
</organism>
<evidence type="ECO:0000256" key="2">
    <source>
        <dbReference type="ARBA" id="ARBA00022741"/>
    </source>
</evidence>